<dbReference type="STRING" id="188937.MA_2592"/>
<evidence type="ECO:0000313" key="2">
    <source>
        <dbReference type="Proteomes" id="UP000002487"/>
    </source>
</evidence>
<dbReference type="RefSeq" id="WP_011022556.1">
    <property type="nucleotide sequence ID" value="NC_003552.1"/>
</dbReference>
<organism evidence="1 2">
    <name type="scientific">Methanosarcina acetivorans (strain ATCC 35395 / DSM 2834 / JCM 12185 / C2A)</name>
    <dbReference type="NCBI Taxonomy" id="188937"/>
    <lineage>
        <taxon>Archaea</taxon>
        <taxon>Methanobacteriati</taxon>
        <taxon>Methanobacteriota</taxon>
        <taxon>Stenosarchaea group</taxon>
        <taxon>Methanomicrobia</taxon>
        <taxon>Methanosarcinales</taxon>
        <taxon>Methanosarcinaceae</taxon>
        <taxon>Methanosarcina</taxon>
    </lineage>
</organism>
<dbReference type="Proteomes" id="UP000002487">
    <property type="component" value="Chromosome"/>
</dbReference>
<proteinExistence type="predicted"/>
<reference evidence="1 2" key="1">
    <citation type="journal article" date="2002" name="Genome Res.">
        <title>The genome of Methanosarcina acetivorans reveals extensive metabolic and physiological diversity.</title>
        <authorList>
            <person name="Galagan J.E."/>
            <person name="Nusbaum C."/>
            <person name="Roy A."/>
            <person name="Endrizzi M.G."/>
            <person name="Macdonald P."/>
            <person name="FitzHugh W."/>
            <person name="Calvo S."/>
            <person name="Engels R."/>
            <person name="Smirnov S."/>
            <person name="Atnoor D."/>
            <person name="Brown A."/>
            <person name="Allen N."/>
            <person name="Naylor J."/>
            <person name="Stange-Thomann N."/>
            <person name="DeArellano K."/>
            <person name="Johnson R."/>
            <person name="Linton L."/>
            <person name="McEwan P."/>
            <person name="McKernan K."/>
            <person name="Talamas J."/>
            <person name="Tirrell A."/>
            <person name="Ye W."/>
            <person name="Zimmer A."/>
            <person name="Barber R.D."/>
            <person name="Cann I."/>
            <person name="Graham D.E."/>
            <person name="Grahame D.A."/>
            <person name="Guss A."/>
            <person name="Hedderich R."/>
            <person name="Ingram-Smith C."/>
            <person name="Kuettner C.H."/>
            <person name="Krzycki J.A."/>
            <person name="Leigh J.A."/>
            <person name="Li W."/>
            <person name="Liu J."/>
            <person name="Mukhopadhyay B."/>
            <person name="Reeve J.N."/>
            <person name="Smith K."/>
            <person name="Springer T.A."/>
            <person name="Umayam L.A."/>
            <person name="White O."/>
            <person name="White R.H."/>
            <person name="de Macario E.C."/>
            <person name="Ferry J.G."/>
            <person name="Jarrell K.F."/>
            <person name="Jing H."/>
            <person name="Macario A.J.L."/>
            <person name="Paulsen I."/>
            <person name="Pritchett M."/>
            <person name="Sowers K.R."/>
            <person name="Swanson R.V."/>
            <person name="Zinder S.H."/>
            <person name="Lander E."/>
            <person name="Metcalf W.W."/>
            <person name="Birren B."/>
        </authorList>
    </citation>
    <scope>NUCLEOTIDE SEQUENCE [LARGE SCALE GENOMIC DNA]</scope>
    <source>
        <strain evidence="2">ATCC 35395 / DSM 2834 / JCM 12185 / C2A</strain>
    </source>
</reference>
<dbReference type="EMBL" id="AE010299">
    <property type="protein sequence ID" value="AAM05973.1"/>
    <property type="molecule type" value="Genomic_DNA"/>
</dbReference>
<dbReference type="KEGG" id="mac:MA_2592"/>
<dbReference type="InParanoid" id="Q8TMR1"/>
<dbReference type="HOGENOM" id="CLU_1870744_0_0_2"/>
<dbReference type="OrthoDB" id="129553at2157"/>
<keyword evidence="2" id="KW-1185">Reference proteome</keyword>
<dbReference type="EnsemblBacteria" id="AAM05973">
    <property type="protein sequence ID" value="AAM05973"/>
    <property type="gene ID" value="MA_2592"/>
</dbReference>
<sequence length="137" mass="15632">MGYGDDNYKQQSAGFKGLERFDITVRVIETIDLMGDLFTALRFHGINSDSKTIWEQFINTFFKVFHITAGMLSKNDLPLITHVEESFSEDLVLTPETSSKFLALFEEYLAAMKTAGIYDPAIIRNFYNPATAWERSV</sequence>
<dbReference type="AlphaFoldDB" id="Q8TMR1"/>
<evidence type="ECO:0000313" key="1">
    <source>
        <dbReference type="EMBL" id="AAM05973.1"/>
    </source>
</evidence>
<name>Q8TMR1_METAC</name>
<accession>Q8TMR1</accession>
<dbReference type="GeneID" id="1474481"/>
<protein>
    <submittedName>
        <fullName evidence="1">Uncharacterized protein</fullName>
    </submittedName>
</protein>
<gene>
    <name evidence="1" type="ordered locus">MA_2592</name>
</gene>